<evidence type="ECO:0000313" key="3">
    <source>
        <dbReference type="Proteomes" id="UP001289135"/>
    </source>
</evidence>
<name>A0AAE4VJW9_9RICK</name>
<reference evidence="2" key="1">
    <citation type="submission" date="2023-02" db="EMBL/GenBank/DDBJ databases">
        <title>Host association and intracellularity evolved multiple times independently in the Rickettsiales.</title>
        <authorList>
            <person name="Castelli M."/>
            <person name="Nardi T."/>
            <person name="Gammuto L."/>
            <person name="Bellinzona G."/>
            <person name="Sabaneyeva E."/>
            <person name="Potekhin A."/>
            <person name="Serra V."/>
            <person name="Petroni G."/>
            <person name="Sassera D."/>
        </authorList>
    </citation>
    <scope>NUCLEOTIDE SEQUENCE</scope>
    <source>
        <strain evidence="2">USBL-36I1</strain>
    </source>
</reference>
<dbReference type="RefSeq" id="WP_322498320.1">
    <property type="nucleotide sequence ID" value="NZ_JARGYU010000001.1"/>
</dbReference>
<gene>
    <name evidence="2" type="ORF">Lyticum_00032</name>
</gene>
<comment type="caution">
    <text evidence="2">The sequence shown here is derived from an EMBL/GenBank/DDBJ whole genome shotgun (WGS) entry which is preliminary data.</text>
</comment>
<dbReference type="AlphaFoldDB" id="A0AAE4VJW9"/>
<protein>
    <submittedName>
        <fullName evidence="2">Uncharacterized protein</fullName>
    </submittedName>
</protein>
<organism evidence="2 3">
    <name type="scientific">Lyticum sinuosum</name>
    <dbReference type="NCBI Taxonomy" id="1332059"/>
    <lineage>
        <taxon>Bacteria</taxon>
        <taxon>Pseudomonadati</taxon>
        <taxon>Pseudomonadota</taxon>
        <taxon>Alphaproteobacteria</taxon>
        <taxon>Rickettsiales</taxon>
        <taxon>Lyticum</taxon>
    </lineage>
</organism>
<dbReference type="EMBL" id="JARGYU010000001">
    <property type="protein sequence ID" value="MDZ5760880.1"/>
    <property type="molecule type" value="Genomic_DNA"/>
</dbReference>
<evidence type="ECO:0000256" key="1">
    <source>
        <dbReference type="SAM" id="Phobius"/>
    </source>
</evidence>
<feature type="transmembrane region" description="Helical" evidence="1">
    <location>
        <begin position="183"/>
        <end position="209"/>
    </location>
</feature>
<keyword evidence="1" id="KW-0812">Transmembrane</keyword>
<sequence>MLYLYASKIRNFLFGDIFNKQSQYIINPRDLKYIDSEKILRHFSTVISNNKLNNFFKNRNIDEILGKFYNNFDIDYNILLIRPYFCIFRLKLNINEGIEFETQKEEEEILLGQITCVFNFFFHTYIYQQYNNYLKKNVEKLRHVENLDTFKIFQRKIEQMKKLHETYNNTVDEIKVQYRCSNILWISASSLIYYFFIKKLLFITKFVSIEKYVFLSSNFTGLSIGSIKIISGLSIGILSLGFIILSLLLIKKGLHYLEYRIKNKNYIIDPIINNNVINNLKNMTYKKFLLEYESLLIHNPLNANMREEFEKQMVMRNIAEEEILKHFIINENDKQSKEFESFKEKYIEEKLKENNGIDSIYNISDNDYISVRYYIEKNNLMKNSNQNPNIIFIP</sequence>
<keyword evidence="1" id="KW-1133">Transmembrane helix</keyword>
<feature type="transmembrane region" description="Helical" evidence="1">
    <location>
        <begin position="229"/>
        <end position="250"/>
    </location>
</feature>
<keyword evidence="1" id="KW-0472">Membrane</keyword>
<accession>A0AAE4VJW9</accession>
<keyword evidence="3" id="KW-1185">Reference proteome</keyword>
<evidence type="ECO:0000313" key="2">
    <source>
        <dbReference type="EMBL" id="MDZ5760880.1"/>
    </source>
</evidence>
<dbReference type="Proteomes" id="UP001289135">
    <property type="component" value="Unassembled WGS sequence"/>
</dbReference>
<proteinExistence type="predicted"/>